<dbReference type="SUPFAM" id="SSF75011">
    <property type="entry name" value="3-carboxy-cis,cis-mucoante lactonizing enzyme"/>
    <property type="match status" value="1"/>
</dbReference>
<dbReference type="OrthoDB" id="9803927at2"/>
<dbReference type="Proteomes" id="UP000320839">
    <property type="component" value="Chromosome"/>
</dbReference>
<dbReference type="PANTHER" id="PTHR37957">
    <property type="entry name" value="BLR7070 PROTEIN"/>
    <property type="match status" value="1"/>
</dbReference>
<sequence length="408" mass="44452" precursor="true">MLPLCLRRLFQSFCVLVLAWGFANSALAEEIELIGRVSLPGTTRDLSGLKGTVAKKYPRDLFGGISAIDYTGSGNRYLLLADRGPLDGAVSYPCRFHEVEIEIDPDKSPAIATRLLKTHLLKDIDGRSISGAAAKSDGPLPPLVERMDPEGIRCSPDHKLYISDEYGPAIYEVTEHGVVCGEMQIPGHFRIAVPHADADQEASLNSQGRQPNKGFEGLALTPDGRYLVAIAQAPLIQDSTPTGKGRKRRGQFSRLFVLDLKTGKNQQWAYPLTESKNGISEILAISPTEFLVLERDGDGGNEAHFKAVTHVDASEATDVSAISQLPHKGLPQGVKPVKVQPWLNLLDERFGLKGPQMPEKFEGLTFGPTLPDGRRTLVVAVDNDFETDVPTELFVFAIPTSKLHIAGR</sequence>
<evidence type="ECO:0000313" key="4">
    <source>
        <dbReference type="Proteomes" id="UP000320839"/>
    </source>
</evidence>
<gene>
    <name evidence="3" type="ORF">Pan153_27740</name>
</gene>
<dbReference type="Pfam" id="PF13449">
    <property type="entry name" value="Phytase-like"/>
    <property type="match status" value="1"/>
</dbReference>
<name>A0A518FP61_9PLAN</name>
<evidence type="ECO:0000259" key="2">
    <source>
        <dbReference type="Pfam" id="PF13449"/>
    </source>
</evidence>
<proteinExistence type="predicted"/>
<organism evidence="3 4">
    <name type="scientific">Gimesia panareensis</name>
    <dbReference type="NCBI Taxonomy" id="2527978"/>
    <lineage>
        <taxon>Bacteria</taxon>
        <taxon>Pseudomonadati</taxon>
        <taxon>Planctomycetota</taxon>
        <taxon>Planctomycetia</taxon>
        <taxon>Planctomycetales</taxon>
        <taxon>Planctomycetaceae</taxon>
        <taxon>Gimesia</taxon>
    </lineage>
</organism>
<dbReference type="PANTHER" id="PTHR37957:SF1">
    <property type="entry name" value="PHYTASE-LIKE DOMAIN-CONTAINING PROTEIN"/>
    <property type="match status" value="1"/>
</dbReference>
<evidence type="ECO:0000313" key="3">
    <source>
        <dbReference type="EMBL" id="QDV18117.1"/>
    </source>
</evidence>
<accession>A0A518FP61</accession>
<dbReference type="AlphaFoldDB" id="A0A518FP61"/>
<dbReference type="RefSeq" id="WP_145456295.1">
    <property type="nucleotide sequence ID" value="NZ_CP036317.1"/>
</dbReference>
<protein>
    <recommendedName>
        <fullName evidence="2">Phytase-like domain-containing protein</fullName>
    </recommendedName>
</protein>
<dbReference type="InterPro" id="IPR027372">
    <property type="entry name" value="Phytase-like_dom"/>
</dbReference>
<feature type="signal peptide" evidence="1">
    <location>
        <begin position="1"/>
        <end position="28"/>
    </location>
</feature>
<evidence type="ECO:0000256" key="1">
    <source>
        <dbReference type="SAM" id="SignalP"/>
    </source>
</evidence>
<dbReference type="EMBL" id="CP036317">
    <property type="protein sequence ID" value="QDV18117.1"/>
    <property type="molecule type" value="Genomic_DNA"/>
</dbReference>
<reference evidence="3 4" key="1">
    <citation type="submission" date="2019-02" db="EMBL/GenBank/DDBJ databases">
        <title>Deep-cultivation of Planctomycetes and their phenomic and genomic characterization uncovers novel biology.</title>
        <authorList>
            <person name="Wiegand S."/>
            <person name="Jogler M."/>
            <person name="Boedeker C."/>
            <person name="Pinto D."/>
            <person name="Vollmers J."/>
            <person name="Rivas-Marin E."/>
            <person name="Kohn T."/>
            <person name="Peeters S.H."/>
            <person name="Heuer A."/>
            <person name="Rast P."/>
            <person name="Oberbeckmann S."/>
            <person name="Bunk B."/>
            <person name="Jeske O."/>
            <person name="Meyerdierks A."/>
            <person name="Storesund J.E."/>
            <person name="Kallscheuer N."/>
            <person name="Luecker S."/>
            <person name="Lage O.M."/>
            <person name="Pohl T."/>
            <person name="Merkel B.J."/>
            <person name="Hornburger P."/>
            <person name="Mueller R.-W."/>
            <person name="Bruemmer F."/>
            <person name="Labrenz M."/>
            <person name="Spormann A.M."/>
            <person name="Op den Camp H."/>
            <person name="Overmann J."/>
            <person name="Amann R."/>
            <person name="Jetten M.S.M."/>
            <person name="Mascher T."/>
            <person name="Medema M.H."/>
            <person name="Devos D.P."/>
            <person name="Kaster A.-K."/>
            <person name="Ovreas L."/>
            <person name="Rohde M."/>
            <person name="Galperin M.Y."/>
            <person name="Jogler C."/>
        </authorList>
    </citation>
    <scope>NUCLEOTIDE SEQUENCE [LARGE SCALE GENOMIC DNA]</scope>
    <source>
        <strain evidence="3 4">Pan153</strain>
    </source>
</reference>
<feature type="domain" description="Phytase-like" evidence="2">
    <location>
        <begin position="62"/>
        <end position="385"/>
    </location>
</feature>
<feature type="chain" id="PRO_5021984544" description="Phytase-like domain-containing protein" evidence="1">
    <location>
        <begin position="29"/>
        <end position="408"/>
    </location>
</feature>
<keyword evidence="1" id="KW-0732">Signal</keyword>